<proteinExistence type="predicted"/>
<accession>A0A8X6HA40</accession>
<sequence>MTASQGDGSTRAVFEWRESVECVLLGAQQKFSRPSALPVVGTDDTVRCLKFSLCQYDAEWKNKRILHPTTSKKCARKNKLTEYFENCLTLNVWKSGEPKQTILKTKKRLCNESPYFREQANSKQSFGSV</sequence>
<protein>
    <submittedName>
        <fullName evidence="1">Uncharacterized protein</fullName>
    </submittedName>
</protein>
<organism evidence="1 2">
    <name type="scientific">Trichonephila clavata</name>
    <name type="common">Joro spider</name>
    <name type="synonym">Nephila clavata</name>
    <dbReference type="NCBI Taxonomy" id="2740835"/>
    <lineage>
        <taxon>Eukaryota</taxon>
        <taxon>Metazoa</taxon>
        <taxon>Ecdysozoa</taxon>
        <taxon>Arthropoda</taxon>
        <taxon>Chelicerata</taxon>
        <taxon>Arachnida</taxon>
        <taxon>Araneae</taxon>
        <taxon>Araneomorphae</taxon>
        <taxon>Entelegynae</taxon>
        <taxon>Araneoidea</taxon>
        <taxon>Nephilidae</taxon>
        <taxon>Trichonephila</taxon>
    </lineage>
</organism>
<comment type="caution">
    <text evidence="1">The sequence shown here is derived from an EMBL/GenBank/DDBJ whole genome shotgun (WGS) entry which is preliminary data.</text>
</comment>
<evidence type="ECO:0000313" key="2">
    <source>
        <dbReference type="Proteomes" id="UP000887116"/>
    </source>
</evidence>
<evidence type="ECO:0000313" key="1">
    <source>
        <dbReference type="EMBL" id="GFQ82764.1"/>
    </source>
</evidence>
<name>A0A8X6HA40_TRICU</name>
<dbReference type="EMBL" id="BMAO01022563">
    <property type="protein sequence ID" value="GFQ82764.1"/>
    <property type="molecule type" value="Genomic_DNA"/>
</dbReference>
<reference evidence="1" key="1">
    <citation type="submission" date="2020-07" db="EMBL/GenBank/DDBJ databases">
        <title>Multicomponent nature underlies the extraordinary mechanical properties of spider dragline silk.</title>
        <authorList>
            <person name="Kono N."/>
            <person name="Nakamura H."/>
            <person name="Mori M."/>
            <person name="Yoshida Y."/>
            <person name="Ohtoshi R."/>
            <person name="Malay A.D."/>
            <person name="Moran D.A.P."/>
            <person name="Tomita M."/>
            <person name="Numata K."/>
            <person name="Arakawa K."/>
        </authorList>
    </citation>
    <scope>NUCLEOTIDE SEQUENCE</scope>
</reference>
<dbReference type="AlphaFoldDB" id="A0A8X6HA40"/>
<dbReference type="Proteomes" id="UP000887116">
    <property type="component" value="Unassembled WGS sequence"/>
</dbReference>
<dbReference type="OrthoDB" id="10499115at2759"/>
<keyword evidence="2" id="KW-1185">Reference proteome</keyword>
<gene>
    <name evidence="1" type="ORF">TNCT_616851</name>
</gene>